<dbReference type="Pfam" id="PF02566">
    <property type="entry name" value="OsmC"/>
    <property type="match status" value="1"/>
</dbReference>
<organism evidence="2">
    <name type="scientific">Phytoplasma mali (strain AT)</name>
    <dbReference type="NCBI Taxonomy" id="482235"/>
    <lineage>
        <taxon>Bacteria</taxon>
        <taxon>Bacillati</taxon>
        <taxon>Mycoplasmatota</taxon>
        <taxon>Mollicutes</taxon>
        <taxon>Acholeplasmatales</taxon>
        <taxon>Acholeplasmataceae</taxon>
        <taxon>Candidatus Phytoplasma</taxon>
        <taxon>16SrX (Apple proliferation group)</taxon>
    </lineage>
</organism>
<dbReference type="Proteomes" id="UP000002020">
    <property type="component" value="Chromosome"/>
</dbReference>
<dbReference type="eggNOG" id="COG1764">
    <property type="taxonomic scope" value="Bacteria"/>
</dbReference>
<dbReference type="STRING" id="37692.ATP_00240"/>
<dbReference type="InterPro" id="IPR015946">
    <property type="entry name" value="KH_dom-like_a/b"/>
</dbReference>
<dbReference type="EMBL" id="CU469464">
    <property type="protein sequence ID" value="CAP18427.1"/>
    <property type="molecule type" value="Genomic_DNA"/>
</dbReference>
<dbReference type="HOGENOM" id="CLU_1813852_0_0_14"/>
<keyword evidence="2" id="KW-1185">Reference proteome</keyword>
<name>B3QZP0_PHYMT</name>
<dbReference type="SUPFAM" id="SSF82784">
    <property type="entry name" value="OsmC-like"/>
    <property type="match status" value="1"/>
</dbReference>
<dbReference type="Gene3D" id="3.30.300.20">
    <property type="match status" value="1"/>
</dbReference>
<accession>B3QZP0</accession>
<gene>
    <name evidence="1" type="ordered locus">ATP_00240</name>
</gene>
<sequence>MAFQVTIFYEKKINDFIFIKDNIKNKLTSALIPNNQNQSDPQELFSLSWIICFYKTSQKILLYKGFNDVDIKINLVSNLHKDQQGFYFELILKVGIENFSLDDIKVILEEAHQKCPISRMINKYNHLKIFPVNYQDILIN</sequence>
<protein>
    <submittedName>
        <fullName evidence="1">Uncharacterized protein</fullName>
    </submittedName>
</protein>
<dbReference type="InterPro" id="IPR003718">
    <property type="entry name" value="OsmC/Ohr_fam"/>
</dbReference>
<proteinExistence type="predicted"/>
<dbReference type="InterPro" id="IPR036102">
    <property type="entry name" value="OsmC/Ohrsf"/>
</dbReference>
<reference evidence="1 2" key="1">
    <citation type="journal article" date="2008" name="BMC Genomics">
        <title>The linear chromosome of the plant-pathogenic mycoplasma 'Candidatus Phytoplasma mali'.</title>
        <authorList>
            <person name="Kube M."/>
            <person name="Schneider B."/>
            <person name="Kuhl H."/>
            <person name="Dandekar T."/>
            <person name="Heitmann K."/>
            <person name="Migdoll A.M."/>
            <person name="Reinhardt R."/>
            <person name="Seemueller E."/>
        </authorList>
    </citation>
    <scope>NUCLEOTIDE SEQUENCE [LARGE SCALE GENOMIC DNA]</scope>
    <source>
        <strain evidence="1 2">AT</strain>
    </source>
</reference>
<evidence type="ECO:0000313" key="2">
    <source>
        <dbReference type="Proteomes" id="UP000002020"/>
    </source>
</evidence>
<dbReference type="KEGG" id="pml:ATP_00240"/>
<evidence type="ECO:0000313" key="1">
    <source>
        <dbReference type="EMBL" id="CAP18427.1"/>
    </source>
</evidence>
<dbReference type="AlphaFoldDB" id="B3QZP0"/>